<evidence type="ECO:0000256" key="9">
    <source>
        <dbReference type="ARBA" id="ARBA00022840"/>
    </source>
</evidence>
<keyword evidence="4" id="KW-0723">Serine/threonine-protein kinase</keyword>
<dbReference type="SMART" id="SM00146">
    <property type="entry name" value="PI3Kc"/>
    <property type="match status" value="1"/>
</dbReference>
<evidence type="ECO:0000256" key="1">
    <source>
        <dbReference type="ARBA" id="ARBA00004123"/>
    </source>
</evidence>
<evidence type="ECO:0000256" key="10">
    <source>
        <dbReference type="ARBA" id="ARBA00023204"/>
    </source>
</evidence>
<accession>A0ABD3RIH8</accession>
<evidence type="ECO:0000313" key="17">
    <source>
        <dbReference type="Proteomes" id="UP001530377"/>
    </source>
</evidence>
<feature type="domain" description="PI3K/PI4K catalytic" evidence="13">
    <location>
        <begin position="2839"/>
        <end position="3194"/>
    </location>
</feature>
<organism evidence="16 17">
    <name type="scientific">Cyclostephanos tholiformis</name>
    <dbReference type="NCBI Taxonomy" id="382380"/>
    <lineage>
        <taxon>Eukaryota</taxon>
        <taxon>Sar</taxon>
        <taxon>Stramenopiles</taxon>
        <taxon>Ochrophyta</taxon>
        <taxon>Bacillariophyta</taxon>
        <taxon>Coscinodiscophyceae</taxon>
        <taxon>Thalassiosirophycidae</taxon>
        <taxon>Stephanodiscales</taxon>
        <taxon>Stephanodiscaceae</taxon>
        <taxon>Cyclostephanos</taxon>
    </lineage>
</organism>
<dbReference type="InterPro" id="IPR003151">
    <property type="entry name" value="PIK-rel_kinase_FAT"/>
</dbReference>
<dbReference type="PROSITE" id="PS51189">
    <property type="entry name" value="FAT"/>
    <property type="match status" value="1"/>
</dbReference>
<dbReference type="Gene3D" id="1.10.1070.11">
    <property type="entry name" value="Phosphatidylinositol 3-/4-kinase, catalytic domain"/>
    <property type="match status" value="1"/>
</dbReference>
<dbReference type="InterPro" id="IPR000403">
    <property type="entry name" value="PI3/4_kinase_cat_dom"/>
</dbReference>
<feature type="domain" description="FAT" evidence="14">
    <location>
        <begin position="2110"/>
        <end position="2733"/>
    </location>
</feature>
<proteinExistence type="inferred from homology"/>
<comment type="similarity">
    <text evidence="2">Belongs to the PI3/PI4-kinase family. ATM subfamily.</text>
</comment>
<dbReference type="InterPro" id="IPR057564">
    <property type="entry name" value="HEAT_ATR"/>
</dbReference>
<dbReference type="InterPro" id="IPR014009">
    <property type="entry name" value="PIK_FAT"/>
</dbReference>
<feature type="compositionally biased region" description="Basic and acidic residues" evidence="12">
    <location>
        <begin position="47"/>
        <end position="58"/>
    </location>
</feature>
<keyword evidence="8" id="KW-0418">Kinase</keyword>
<keyword evidence="17" id="KW-1185">Reference proteome</keyword>
<dbReference type="InterPro" id="IPR011009">
    <property type="entry name" value="Kinase-like_dom_sf"/>
</dbReference>
<evidence type="ECO:0000259" key="14">
    <source>
        <dbReference type="PROSITE" id="PS51189"/>
    </source>
</evidence>
<dbReference type="GO" id="GO:0005524">
    <property type="term" value="F:ATP binding"/>
    <property type="evidence" value="ECO:0007669"/>
    <property type="project" value="UniProtKB-KW"/>
</dbReference>
<dbReference type="Pfam" id="PF02260">
    <property type="entry name" value="FATC"/>
    <property type="match status" value="1"/>
</dbReference>
<dbReference type="Proteomes" id="UP001530377">
    <property type="component" value="Unassembled WGS sequence"/>
</dbReference>
<dbReference type="GO" id="GO:0004674">
    <property type="term" value="F:protein serine/threonine kinase activity"/>
    <property type="evidence" value="ECO:0007669"/>
    <property type="project" value="UniProtKB-KW"/>
</dbReference>
<feature type="domain" description="FATC" evidence="15">
    <location>
        <begin position="3219"/>
        <end position="3251"/>
    </location>
</feature>
<evidence type="ECO:0000256" key="7">
    <source>
        <dbReference type="ARBA" id="ARBA00022763"/>
    </source>
</evidence>
<evidence type="ECO:0000256" key="3">
    <source>
        <dbReference type="ARBA" id="ARBA00012513"/>
    </source>
</evidence>
<gene>
    <name evidence="16" type="ORF">ACHAXA_009381</name>
</gene>
<dbReference type="CDD" id="cd00892">
    <property type="entry name" value="PIKKc_ATR"/>
    <property type="match status" value="1"/>
</dbReference>
<dbReference type="EC" id="2.7.11.1" evidence="3"/>
<evidence type="ECO:0000256" key="6">
    <source>
        <dbReference type="ARBA" id="ARBA00022741"/>
    </source>
</evidence>
<evidence type="ECO:0000256" key="12">
    <source>
        <dbReference type="SAM" id="MobiDB-lite"/>
    </source>
</evidence>
<dbReference type="InterPro" id="IPR050517">
    <property type="entry name" value="DDR_Repair_Kinase"/>
</dbReference>
<keyword evidence="5" id="KW-0808">Transferase</keyword>
<dbReference type="EMBL" id="JALLPB020000215">
    <property type="protein sequence ID" value="KAL3812122.1"/>
    <property type="molecule type" value="Genomic_DNA"/>
</dbReference>
<evidence type="ECO:0000313" key="16">
    <source>
        <dbReference type="EMBL" id="KAL3812122.1"/>
    </source>
</evidence>
<dbReference type="Pfam" id="PF25030">
    <property type="entry name" value="M-HEAT_ATR"/>
    <property type="match status" value="1"/>
</dbReference>
<dbReference type="Pfam" id="PF23593">
    <property type="entry name" value="HEAT_ATR"/>
    <property type="match status" value="1"/>
</dbReference>
<dbReference type="SUPFAM" id="SSF48371">
    <property type="entry name" value="ARM repeat"/>
    <property type="match status" value="2"/>
</dbReference>
<feature type="non-terminal residue" evidence="16">
    <location>
        <position position="1"/>
    </location>
</feature>
<protein>
    <recommendedName>
        <fullName evidence="3">non-specific serine/threonine protein kinase</fullName>
        <ecNumber evidence="3">2.7.11.1</ecNumber>
    </recommendedName>
</protein>
<sequence>VGTNDNNADDDTGIILGVIPRVSALLNHVSMDPDRAAYVAPPSPRGRGRDYYSHRDIGDGGGGASSDIGTTISHLLSLMRHYESKCAACRDLLCLSDRLGNLDYDGALFDPPSNTTEEVRGGGGGGRGVKGIEANRTMTTITGGEEVRIEIFAILRTLMMRRRVTRRKGVDDNPSYDEYEVHWVGVRTRKSLLAVRLTVWTALRKLVPALLTVGGRDDGITSMATLARLRGEVVDNVLSSAGDTTLLSPVRRRFYSRSSSSSSWTYSSESVEVHSILEMRTEIAISGLLSALSDHLMGGGGGEDGSYYDDILPQCDVHGRNDLAMMAAEAARCCLLTSTPVAGGGRAPGGRRRSLRRILTTTRSSALSDLIASAILLPYPPSASMTCAFDAWPRALPLLADCIPAIAADGGDVPSENECLGGVVMRAIHVILVSSARGGSSGFEYDTPHSFVEHFGNICLTRGYFSRLLRLASESEPISGPAISILALLLESSSVAAPMIADDPVETACSYAIVASEARDRDDGVASAVGDSSPESTMVRSGSKRRRLVRREEDGGSPLGLLMQAAFAHAITDALSNARRIATRRARADEGRVIVGGEPELTSLVDETDALLLRVVTGILRVLLLLRGQTTADGNYGPRRKADEVISRLFRCVRFVSENLVRQKSDGMLVHVEPGVLRSVLSSIVAVGFYACRLREESSIDHSSAREAISHCAISTLQLLDFDQAYEVDEDECSRMMRRANRRGLCDGRCFRLVSMVGATAKPYMNTCSCGLIHELTGHLVNEFYFVDILPLPCRCIFLAMFYPVEGYYETTLSSIGCLLSRNANLQVPMVVRTALLGLPSLFLSLARHNKRNNADAAKYLKIVMDSFNFEDLAIQYASSMIDGIKVSAMLSLSQLVSLYSAASIVASGKNHDELSNDFQEASLYLQHQLNSGCNGICSSVLGLWSLAVRPMATTKDAHFHPTLVLPAFPKNCSSSRFLSRSDSRQAWMASLIYFQSVLAVVPVSILRSSKTHEFFSDNRHFNIFDELVNETCGHVKDIESVSSQMPTHVWFFLMPFIGCDATTRGQAAKTFGQILLTNECKVLSAFFAPESDVITQMTNGSETALTAVNRLFSEINAILRLCGLTQDALFFKETDFIPVSRANVPQSFNIGLSIRVFTSLCRWAPAETAVEIWILERSLLSLIRIWIASEGGYVFDGESDKDSPTCHLSLASNAFDQLREVFKVISDSSHSSDLSKHVDSIMSKVFCEFFLPQQEIAASMRYRLLSAFIGTFLLPLSTANESRRAQNSFEVSSAFEIMEFIDGVYPFVIVQLIKDEDHEAIQMCAAFRMFLLSEAKKLNKEEQRVQKKNLTEITIGTRQDYKRLGPLSRSIVPGVSISTAKLIENAKLLCIKTDVISNVLPRLLLHPDHGPLRFFTDKVCQSELSYPVILREIGLPVLKTLVWELGGDDPEEDNEDEMYNSFAVGNRFKRRDVRLALTRGFLLREGGASSNVQNLLISSYGSSDDAICASNARSWVSPNIMFLLVNIVLHQWPKRSECEKFKAIKCLRGMLQYVPPPESPQYMPQIMSAINNAITTMDLPGERRQVSKLNYIAVATLFDFVKIVTSHEAAQVGQNLVFIVVALFPLFDSKVPGCENDLARRHAVKLLEWLACGEANENLPQYFSEIPFLPFTHDLTNVRTILSKKGVQLDDARLMSQSEDSALLGSRFLSRMNNLSRLMMSHENQNVRKVVLTHMTELIKANRDLFQSLIVNEELSSMNFLTIVHNSKINGKCAGSVMPDDDEAGINGGFVTKLLIRLLSRCVDESDLDLRDVIARCLGEVGAIDPNRLGKEIHSSQFSGNSAGSDDSAKWRLMNPPWKTQITVYQLRLVTGHLVSGLKSAPTTLDQHKISFAIQELLKILDKEMGGKNQKEMTPLLKERLHEAGVINIVEPFWSTNYKQVDTIAPRLPPYFSKSSTFFSWLSSFCRFLVSQSNANKKSAWGDFFYACRSAIRSQSGIGVAEFLLPLFVLDSLCFGTKTDEEIIVDEFLQVLKFECVHPMDMKEREKAANSVFLVMDVLRHWLEKEIELRSKLKSKRGSPPSDNVELSWPVVGCTEKIQGFLSRIPLSSCAIAASKVGMRARALQFLEIDGRSRAVRYGENSSPNVDMKGTKKFLTSDLLDGVDLKLAQMLLGQFNDFDTMMFVVQKNQHTNLTVRITEEAAEREMYEDWEGAHQAYEQLLDSRLNGENTSQLDLAVENTKSSTQKGLLRCLLKLGRLDSALNQAYGMSTQDQTQKNIQVCTELLPSAVEAAWRLGNWPVLESLVNNLSDESAMDADARYHVSFGRAIHYLHSKSHTRVVTCLKDARASIISSLSSAARDGYTHSFPYLMQLQALQEVECISSIYFDDETNFQKSYLGIVTSKQWNDRLKVSTPDITGSSAILNVRLLLSRIANEPFIEGSMWLDIGKTARKGGLYTVAQHSLTQANVAFCKSLSLNEQAYESIGKVKLQVAKLKHAIGESMTALKLIEDDIPVSIFLMDEKRLEMYTSSDKGQSSETVARRILQATEWMACGGLKSNPEIKNRYLTVLKLAPNWERAHFDYAKFLDSLFESRVSASAYDRAHAIRTIQECQDNLLGSVQHYGMALQLGKKHVYQALPRLLAMWLEFTSLEGKSGIDDGNHLVTHQTLMNELIRTLAPKIPEHLFYTALPQLLSRVVHQNDETSKNVAMIIRSVLAKYPRQAMWSCGWLRFSKSDEKKKAGEAIFHAAQKMLERNEREKSMRNLLSASKSLFHFFIQLAQFTPKGTATAVRMKVPNFDTELQHFIPPIQAALSLSPGALEGSATTDVFPSFVPRMRAFNPELKIMQSKAKPKKVSIFAVPSTVALQNTLPTDGHSIAQDVGEMHFLVKQEAKGDLRKDSRVQDLNNVINRLFASRKGSSGPDSRRRRLRLQLRTFSVVCLAEDCGILEWVPNTESLRSVITGTYNPQVAPDSMHRWGRRITNFADPELRDTFTKCQDVYFKQGDLALATKKFDELILKQYLPVMYWWFVHNFSSPHAWYQARTNFTLSTAVWSAVGHIIGLGDRHSENILIDTSSGECVHVDFDCIFDKGLNLPKPEIIPFRLTPNMLDAFGPTGADGMYTGALTESMRTLRKNRDTLLSVLEPFLNDPVINFKSKSQKKTKEEKDAKDAEEAKKVIANIEGRLNGEYNLTNPNLMNPNLKKSRGKDATITSEPAHFTKLSVEGQVQKMVMEATSHENLVQVYVGWMPWI</sequence>
<dbReference type="PROSITE" id="PS51190">
    <property type="entry name" value="FATC"/>
    <property type="match status" value="1"/>
</dbReference>
<dbReference type="InterPro" id="IPR016024">
    <property type="entry name" value="ARM-type_fold"/>
</dbReference>
<keyword evidence="10" id="KW-0234">DNA repair</keyword>
<dbReference type="PANTHER" id="PTHR11139">
    <property type="entry name" value="ATAXIA TELANGIECTASIA MUTATED ATM -RELATED"/>
    <property type="match status" value="1"/>
</dbReference>
<dbReference type="GO" id="GO:0005634">
    <property type="term" value="C:nucleus"/>
    <property type="evidence" value="ECO:0007669"/>
    <property type="project" value="UniProtKB-SubCell"/>
</dbReference>
<evidence type="ECO:0000256" key="2">
    <source>
        <dbReference type="ARBA" id="ARBA00010769"/>
    </source>
</evidence>
<dbReference type="GO" id="GO:0006281">
    <property type="term" value="P:DNA repair"/>
    <property type="evidence" value="ECO:0007669"/>
    <property type="project" value="UniProtKB-KW"/>
</dbReference>
<dbReference type="SUPFAM" id="SSF56112">
    <property type="entry name" value="Protein kinase-like (PK-like)"/>
    <property type="match status" value="1"/>
</dbReference>
<feature type="region of interest" description="Disordered" evidence="12">
    <location>
        <begin position="37"/>
        <end position="64"/>
    </location>
</feature>
<evidence type="ECO:0000256" key="11">
    <source>
        <dbReference type="ARBA" id="ARBA00023242"/>
    </source>
</evidence>
<dbReference type="SMART" id="SM01343">
    <property type="entry name" value="FATC"/>
    <property type="match status" value="1"/>
</dbReference>
<dbReference type="Gene3D" id="3.30.1010.10">
    <property type="entry name" value="Phosphatidylinositol 3-kinase Catalytic Subunit, Chain A, domain 4"/>
    <property type="match status" value="1"/>
</dbReference>
<dbReference type="PROSITE" id="PS50290">
    <property type="entry name" value="PI3_4_KINASE_3"/>
    <property type="match status" value="1"/>
</dbReference>
<dbReference type="InterPro" id="IPR036940">
    <property type="entry name" value="PI3/4_kinase_cat_sf"/>
</dbReference>
<name>A0ABD3RIH8_9STRA</name>
<keyword evidence="7" id="KW-0227">DNA damage</keyword>
<keyword evidence="6" id="KW-0547">Nucleotide-binding</keyword>
<evidence type="ECO:0000256" key="8">
    <source>
        <dbReference type="ARBA" id="ARBA00022777"/>
    </source>
</evidence>
<dbReference type="InterPro" id="IPR056802">
    <property type="entry name" value="ATR-like_M-HEAT"/>
</dbReference>
<comment type="caution">
    <text evidence="16">The sequence shown here is derived from an EMBL/GenBank/DDBJ whole genome shotgun (WGS) entry which is preliminary data.</text>
</comment>
<keyword evidence="11" id="KW-0539">Nucleus</keyword>
<dbReference type="Pfam" id="PF02259">
    <property type="entry name" value="FAT"/>
    <property type="match status" value="1"/>
</dbReference>
<evidence type="ECO:0000259" key="13">
    <source>
        <dbReference type="PROSITE" id="PS50290"/>
    </source>
</evidence>
<reference evidence="16 17" key="1">
    <citation type="submission" date="2024-10" db="EMBL/GenBank/DDBJ databases">
        <title>Updated reference genomes for cyclostephanoid diatoms.</title>
        <authorList>
            <person name="Roberts W.R."/>
            <person name="Alverson A.J."/>
        </authorList>
    </citation>
    <scope>NUCLEOTIDE SEQUENCE [LARGE SCALE GENOMIC DNA]</scope>
    <source>
        <strain evidence="16 17">AJA228-03</strain>
    </source>
</reference>
<evidence type="ECO:0000259" key="15">
    <source>
        <dbReference type="PROSITE" id="PS51190"/>
    </source>
</evidence>
<evidence type="ECO:0000256" key="5">
    <source>
        <dbReference type="ARBA" id="ARBA00022679"/>
    </source>
</evidence>
<dbReference type="PANTHER" id="PTHR11139:SF69">
    <property type="entry name" value="SERINE_THREONINE-PROTEIN KINASE ATR"/>
    <property type="match status" value="1"/>
</dbReference>
<comment type="subcellular location">
    <subcellularLocation>
        <location evidence="1">Nucleus</location>
    </subcellularLocation>
</comment>
<feature type="region of interest" description="Disordered" evidence="12">
    <location>
        <begin position="524"/>
        <end position="550"/>
    </location>
</feature>
<dbReference type="InterPro" id="IPR003152">
    <property type="entry name" value="FATC_dom"/>
</dbReference>
<dbReference type="Pfam" id="PF00454">
    <property type="entry name" value="PI3_PI4_kinase"/>
    <property type="match status" value="1"/>
</dbReference>
<keyword evidence="9" id="KW-0067">ATP-binding</keyword>
<evidence type="ECO:0000256" key="4">
    <source>
        <dbReference type="ARBA" id="ARBA00022527"/>
    </source>
</evidence>